<dbReference type="InterPro" id="IPR051396">
    <property type="entry name" value="Bact_Antivir_Def_Nuclease"/>
</dbReference>
<evidence type="ECO:0000313" key="3">
    <source>
        <dbReference type="Proteomes" id="UP000035037"/>
    </source>
</evidence>
<evidence type="ECO:0000313" key="2">
    <source>
        <dbReference type="EMBL" id="KKZ11099.1"/>
    </source>
</evidence>
<dbReference type="InterPro" id="IPR003959">
    <property type="entry name" value="ATPase_AAA_core"/>
</dbReference>
<reference evidence="2 3" key="1">
    <citation type="submission" date="2015-02" db="EMBL/GenBank/DDBJ databases">
        <authorList>
            <person name="Slaby B."/>
            <person name="Hentschel U."/>
        </authorList>
    </citation>
    <scope>NUCLEOTIDE SEQUENCE [LARGE SCALE GENOMIC DNA]</scope>
    <source>
        <strain evidence="2">15L</strain>
    </source>
</reference>
<sequence length="336" mass="37337">MPLTRVTLERFTAFTHLSLDVSPGINILIGANGTGKTHLMKVCYAACDVSRSGIPFSEKLVRVMLPSGGSPGRLVQRSVGNRSGTATVHRGDMKLDVTFSRDRKLPPGDKDSAWVAQPVQSVYIPVKEMLANAPGFRSLYAAREIHFEEVYKDILDRAYLPKLRGPIDQSRKRLLQSLQDIIGGQITVSNEEFFLRNRNGNLEFTLLAEGIRKLGLLWLLIQNGTLAASSTLFWDEPEANMNPGLIGTLMNFLLELQRGAVQVFIATHSYVVAKELDLRTKDGDDLMFHSFHREENSGEIVSSTASTFHDIDPDPISDTFTDLYDRQVSRSLGGLE</sequence>
<dbReference type="AlphaFoldDB" id="A0A0G8ASU2"/>
<proteinExistence type="predicted"/>
<comment type="caution">
    <text evidence="2">The sequence shown here is derived from an EMBL/GenBank/DDBJ whole genome shotgun (WGS) entry which is preliminary data.</text>
</comment>
<dbReference type="GO" id="GO:0005524">
    <property type="term" value="F:ATP binding"/>
    <property type="evidence" value="ECO:0007669"/>
    <property type="project" value="InterPro"/>
</dbReference>
<evidence type="ECO:0000259" key="1">
    <source>
        <dbReference type="Pfam" id="PF13304"/>
    </source>
</evidence>
<dbReference type="PATRIC" id="fig|1608419.3.peg.683"/>
<dbReference type="PANTHER" id="PTHR43581:SF2">
    <property type="entry name" value="EXCINUCLEASE ATPASE SUBUNIT"/>
    <property type="match status" value="1"/>
</dbReference>
<dbReference type="InterPro" id="IPR027417">
    <property type="entry name" value="P-loop_NTPase"/>
</dbReference>
<dbReference type="Proteomes" id="UP000035037">
    <property type="component" value="Unassembled WGS sequence"/>
</dbReference>
<dbReference type="EMBL" id="JYFQ01000153">
    <property type="protein sequence ID" value="KKZ11099.1"/>
    <property type="molecule type" value="Genomic_DNA"/>
</dbReference>
<dbReference type="PANTHER" id="PTHR43581">
    <property type="entry name" value="ATP/GTP PHOSPHATASE"/>
    <property type="match status" value="1"/>
</dbReference>
<dbReference type="SUPFAM" id="SSF52540">
    <property type="entry name" value="P-loop containing nucleoside triphosphate hydrolases"/>
    <property type="match status" value="1"/>
</dbReference>
<feature type="domain" description="ATPase AAA-type core" evidence="1">
    <location>
        <begin position="132"/>
        <end position="272"/>
    </location>
</feature>
<gene>
    <name evidence="2" type="ORF">TQ37_07720</name>
</gene>
<organism evidence="2 3">
    <name type="scientific">Candidatus Synechococcus spongiarum 15L</name>
    <dbReference type="NCBI Taxonomy" id="1608419"/>
    <lineage>
        <taxon>Bacteria</taxon>
        <taxon>Bacillati</taxon>
        <taxon>Cyanobacteriota</taxon>
        <taxon>Cyanophyceae</taxon>
        <taxon>Synechococcales</taxon>
        <taxon>Synechococcaceae</taxon>
        <taxon>Synechococcus</taxon>
    </lineage>
</organism>
<dbReference type="Gene3D" id="3.40.50.300">
    <property type="entry name" value="P-loop containing nucleotide triphosphate hydrolases"/>
    <property type="match status" value="2"/>
</dbReference>
<dbReference type="GO" id="GO:0016887">
    <property type="term" value="F:ATP hydrolysis activity"/>
    <property type="evidence" value="ECO:0007669"/>
    <property type="project" value="InterPro"/>
</dbReference>
<dbReference type="Pfam" id="PF13304">
    <property type="entry name" value="AAA_21"/>
    <property type="match status" value="1"/>
</dbReference>
<accession>A0A0G8ASU2</accession>
<reference evidence="2 3" key="2">
    <citation type="submission" date="2015-05" db="EMBL/GenBank/DDBJ databases">
        <title>Lifestyle Evolution in Cyanobacterial Symbionts of Sponges.</title>
        <authorList>
            <person name="Burgsdorf I."/>
            <person name="Slaby B.M."/>
            <person name="Handley K.M."/>
            <person name="Haber M."/>
            <person name="Blom J."/>
            <person name="Marshall C.W."/>
            <person name="Gilbert J.A."/>
            <person name="Hentschel U."/>
            <person name="Steindler L."/>
        </authorList>
    </citation>
    <scope>NUCLEOTIDE SEQUENCE [LARGE SCALE GENOMIC DNA]</scope>
    <source>
        <strain evidence="2">15L</strain>
    </source>
</reference>
<name>A0A0G8ASU2_9SYNE</name>
<protein>
    <submittedName>
        <fullName evidence="2">ATPase AAA</fullName>
    </submittedName>
</protein>